<feature type="domain" description="Lysosome-associated membrane glycoprotein 2-like transmembrane" evidence="10">
    <location>
        <begin position="206"/>
        <end position="237"/>
    </location>
</feature>
<evidence type="ECO:0000256" key="2">
    <source>
        <dbReference type="ARBA" id="ARBA00022692"/>
    </source>
</evidence>
<dbReference type="InterPro" id="IPR002000">
    <property type="entry name" value="Lysosome-assoc_membr_glycop"/>
</dbReference>
<evidence type="ECO:0000256" key="9">
    <source>
        <dbReference type="SAM" id="SignalP"/>
    </source>
</evidence>
<dbReference type="OrthoDB" id="6232933at2759"/>
<dbReference type="AlphaFoldDB" id="A0A016SQY9"/>
<gene>
    <name evidence="11" type="primary">Acey_s0186.g1072</name>
    <name evidence="11" type="synonym">Acey-lmp-1</name>
    <name evidence="11" type="ORF">Y032_0186g1072</name>
</gene>
<comment type="caution">
    <text evidence="11">The sequence shown here is derived from an EMBL/GenBank/DDBJ whole genome shotgun (WGS) entry which is preliminary data.</text>
</comment>
<comment type="caution">
    <text evidence="7">Lacks conserved residue(s) required for the propagation of feature annotation.</text>
</comment>
<sequence>MLRASAFLAVFAMAFAEPWTVFNNNTKTYCIVMDSDSVSLTVKFTGKDGTVETYKAAINGTHDITGNCQDTYGNQTAQSIKVSFFPAGNDTPAVTAQPWELELVFGSEEKKSAFELLDYSLTTAPVSGVNASSIYKFTKAAGQIDVLAHDTNAFKCSSSGLSLSNDSMVEMKNIRAIAFAQLPEPDFAKQQIYEQCLADSRTSDIVPIVVGACLAGLVVVVLVAYLIGRARAKREGYASV</sequence>
<feature type="transmembrane region" description="Helical" evidence="8">
    <location>
        <begin position="205"/>
        <end position="227"/>
    </location>
</feature>
<evidence type="ECO:0000256" key="5">
    <source>
        <dbReference type="ARBA" id="ARBA00023136"/>
    </source>
</evidence>
<evidence type="ECO:0000256" key="6">
    <source>
        <dbReference type="ARBA" id="ARBA00023180"/>
    </source>
</evidence>
<protein>
    <recommendedName>
        <fullName evidence="10">Lysosome-associated membrane glycoprotein 2-like transmembrane domain-containing protein</fullName>
    </recommendedName>
</protein>
<evidence type="ECO:0000256" key="7">
    <source>
        <dbReference type="PROSITE-ProRule" id="PRU00740"/>
    </source>
</evidence>
<keyword evidence="12" id="KW-1185">Reference proteome</keyword>
<evidence type="ECO:0000313" key="11">
    <source>
        <dbReference type="EMBL" id="EYB93088.1"/>
    </source>
</evidence>
<evidence type="ECO:0000256" key="3">
    <source>
        <dbReference type="ARBA" id="ARBA00022729"/>
    </source>
</evidence>
<evidence type="ECO:0000256" key="1">
    <source>
        <dbReference type="ARBA" id="ARBA00004251"/>
    </source>
</evidence>
<feature type="signal peptide" evidence="9">
    <location>
        <begin position="1"/>
        <end position="16"/>
    </location>
</feature>
<feature type="chain" id="PRO_5001489853" description="Lysosome-associated membrane glycoprotein 2-like transmembrane domain-containing protein" evidence="9">
    <location>
        <begin position="17"/>
        <end position="240"/>
    </location>
</feature>
<dbReference type="Gene3D" id="2.40.160.110">
    <property type="match status" value="1"/>
</dbReference>
<keyword evidence="7" id="KW-1015">Disulfide bond</keyword>
<keyword evidence="3 9" id="KW-0732">Signal</keyword>
<reference evidence="12" key="1">
    <citation type="journal article" date="2015" name="Nat. Genet.">
        <title>The genome and transcriptome of the zoonotic hookworm Ancylostoma ceylanicum identify infection-specific gene families.</title>
        <authorList>
            <person name="Schwarz E.M."/>
            <person name="Hu Y."/>
            <person name="Antoshechkin I."/>
            <person name="Miller M.M."/>
            <person name="Sternberg P.W."/>
            <person name="Aroian R.V."/>
        </authorList>
    </citation>
    <scope>NUCLEOTIDE SEQUENCE</scope>
    <source>
        <strain evidence="12">HY135</strain>
    </source>
</reference>
<dbReference type="PROSITE" id="PS51407">
    <property type="entry name" value="LAMP_3"/>
    <property type="match status" value="1"/>
</dbReference>
<dbReference type="InterPro" id="IPR048524">
    <property type="entry name" value="Lamp2-like_TM"/>
</dbReference>
<evidence type="ECO:0000313" key="12">
    <source>
        <dbReference type="Proteomes" id="UP000024635"/>
    </source>
</evidence>
<name>A0A016SQY9_9BILA</name>
<comment type="subcellular location">
    <subcellularLocation>
        <location evidence="1">Cell membrane</location>
        <topology evidence="1">Single-pass type I membrane protein</topology>
    </subcellularLocation>
    <subcellularLocation>
        <location evidence="7">Membrane</location>
        <topology evidence="7">Single-pass type I membrane protein</topology>
    </subcellularLocation>
</comment>
<accession>A0A016SQY9</accession>
<keyword evidence="2 7" id="KW-0812">Transmembrane</keyword>
<dbReference type="Pfam" id="PF21222">
    <property type="entry name" value="Lamp2_2nd"/>
    <property type="match status" value="1"/>
</dbReference>
<dbReference type="GO" id="GO:0072594">
    <property type="term" value="P:establishment of protein localization to organelle"/>
    <property type="evidence" value="ECO:0007669"/>
    <property type="project" value="TreeGrafter"/>
</dbReference>
<comment type="similarity">
    <text evidence="7">Belongs to the LAMP family.</text>
</comment>
<dbReference type="GO" id="GO:0031902">
    <property type="term" value="C:late endosome membrane"/>
    <property type="evidence" value="ECO:0007669"/>
    <property type="project" value="TreeGrafter"/>
</dbReference>
<keyword evidence="6" id="KW-0325">Glycoprotein</keyword>
<evidence type="ECO:0000256" key="8">
    <source>
        <dbReference type="SAM" id="Phobius"/>
    </source>
</evidence>
<dbReference type="GO" id="GO:0005886">
    <property type="term" value="C:plasma membrane"/>
    <property type="evidence" value="ECO:0007669"/>
    <property type="project" value="TreeGrafter"/>
</dbReference>
<evidence type="ECO:0000259" key="10">
    <source>
        <dbReference type="Pfam" id="PF21222"/>
    </source>
</evidence>
<dbReference type="GO" id="GO:0005765">
    <property type="term" value="C:lysosomal membrane"/>
    <property type="evidence" value="ECO:0007669"/>
    <property type="project" value="TreeGrafter"/>
</dbReference>
<keyword evidence="5 7" id="KW-0472">Membrane</keyword>
<keyword evidence="4 8" id="KW-1133">Transmembrane helix</keyword>
<organism evidence="11 12">
    <name type="scientific">Ancylostoma ceylanicum</name>
    <dbReference type="NCBI Taxonomy" id="53326"/>
    <lineage>
        <taxon>Eukaryota</taxon>
        <taxon>Metazoa</taxon>
        <taxon>Ecdysozoa</taxon>
        <taxon>Nematoda</taxon>
        <taxon>Chromadorea</taxon>
        <taxon>Rhabditida</taxon>
        <taxon>Rhabditina</taxon>
        <taxon>Rhabditomorpha</taxon>
        <taxon>Strongyloidea</taxon>
        <taxon>Ancylostomatidae</taxon>
        <taxon>Ancylostomatinae</taxon>
        <taxon>Ancylostoma</taxon>
    </lineage>
</organism>
<dbReference type="STRING" id="53326.A0A016SQY9"/>
<dbReference type="PANTHER" id="PTHR11506:SF35">
    <property type="entry name" value="LYSOSOME-ASSOCIATED MEMBRANE GLYCOPROTEIN 5"/>
    <property type="match status" value="1"/>
</dbReference>
<dbReference type="PANTHER" id="PTHR11506">
    <property type="entry name" value="LYSOSOME-ASSOCIATED MEMBRANE GLYCOPROTEIN"/>
    <property type="match status" value="1"/>
</dbReference>
<dbReference type="Proteomes" id="UP000024635">
    <property type="component" value="Unassembled WGS sequence"/>
</dbReference>
<feature type="disulfide bond" evidence="7">
    <location>
        <begin position="30"/>
        <end position="68"/>
    </location>
</feature>
<evidence type="ECO:0000256" key="4">
    <source>
        <dbReference type="ARBA" id="ARBA00022989"/>
    </source>
</evidence>
<dbReference type="EMBL" id="JARK01001522">
    <property type="protein sequence ID" value="EYB93088.1"/>
    <property type="molecule type" value="Genomic_DNA"/>
</dbReference>
<proteinExistence type="inferred from homology"/>